<keyword evidence="11" id="KW-0464">Manganese</keyword>
<dbReference type="GO" id="GO:0043137">
    <property type="term" value="P:DNA replication, removal of RNA primer"/>
    <property type="evidence" value="ECO:0007669"/>
    <property type="project" value="TreeGrafter"/>
</dbReference>
<gene>
    <name evidence="15" type="ORF">A4Z71_02370</name>
</gene>
<evidence type="ECO:0000259" key="14">
    <source>
        <dbReference type="PROSITE" id="PS51975"/>
    </source>
</evidence>
<feature type="domain" description="RNase H type-2" evidence="14">
    <location>
        <begin position="21"/>
        <end position="227"/>
    </location>
</feature>
<dbReference type="RefSeq" id="WP_070954366.1">
    <property type="nucleotide sequence ID" value="NZ_CP015208.1"/>
</dbReference>
<dbReference type="GO" id="GO:0006298">
    <property type="term" value="P:mismatch repair"/>
    <property type="evidence" value="ECO:0007669"/>
    <property type="project" value="TreeGrafter"/>
</dbReference>
<dbReference type="EMBL" id="CP015208">
    <property type="protein sequence ID" value="AOY55854.1"/>
    <property type="molecule type" value="Genomic_DNA"/>
</dbReference>
<keyword evidence="8 12" id="KW-0479">Metal-binding</keyword>
<dbReference type="Proteomes" id="UP000243784">
    <property type="component" value="Chromosome"/>
</dbReference>
<evidence type="ECO:0000256" key="11">
    <source>
        <dbReference type="ARBA" id="ARBA00023211"/>
    </source>
</evidence>
<evidence type="ECO:0000256" key="4">
    <source>
        <dbReference type="ARBA" id="ARBA00004496"/>
    </source>
</evidence>
<keyword evidence="7 12" id="KW-0540">Nuclease</keyword>
<evidence type="ECO:0000256" key="9">
    <source>
        <dbReference type="ARBA" id="ARBA00022759"/>
    </source>
</evidence>
<dbReference type="InterPro" id="IPR024567">
    <property type="entry name" value="RNase_HII/HIII_dom"/>
</dbReference>
<evidence type="ECO:0000256" key="1">
    <source>
        <dbReference type="ARBA" id="ARBA00000077"/>
    </source>
</evidence>
<dbReference type="PANTHER" id="PTHR10954:SF18">
    <property type="entry name" value="RIBONUCLEASE HII"/>
    <property type="match status" value="1"/>
</dbReference>
<dbReference type="Pfam" id="PF01351">
    <property type="entry name" value="RNase_HII"/>
    <property type="match status" value="1"/>
</dbReference>
<dbReference type="EC" id="3.1.26.4" evidence="13"/>
<evidence type="ECO:0000256" key="7">
    <source>
        <dbReference type="ARBA" id="ARBA00022722"/>
    </source>
</evidence>
<dbReference type="SUPFAM" id="SSF53098">
    <property type="entry name" value="Ribonuclease H-like"/>
    <property type="match status" value="1"/>
</dbReference>
<dbReference type="GO" id="GO:0004523">
    <property type="term" value="F:RNA-DNA hybrid ribonuclease activity"/>
    <property type="evidence" value="ECO:0007669"/>
    <property type="project" value="UniProtKB-UniRule"/>
</dbReference>
<dbReference type="GO" id="GO:0046872">
    <property type="term" value="F:metal ion binding"/>
    <property type="evidence" value="ECO:0007669"/>
    <property type="project" value="UniProtKB-KW"/>
</dbReference>
<dbReference type="CDD" id="cd07182">
    <property type="entry name" value="RNase_HII_bacteria_HII_like"/>
    <property type="match status" value="1"/>
</dbReference>
<evidence type="ECO:0000256" key="2">
    <source>
        <dbReference type="ARBA" id="ARBA00001946"/>
    </source>
</evidence>
<dbReference type="InterPro" id="IPR036397">
    <property type="entry name" value="RNaseH_sf"/>
</dbReference>
<proteinExistence type="inferred from homology"/>
<comment type="subcellular location">
    <subcellularLocation>
        <location evidence="4">Cytoplasm</location>
    </subcellularLocation>
</comment>
<protein>
    <recommendedName>
        <fullName evidence="13">Ribonuclease</fullName>
        <ecNumber evidence="13">3.1.26.4</ecNumber>
    </recommendedName>
</protein>
<feature type="binding site" evidence="12">
    <location>
        <position position="132"/>
    </location>
    <ligand>
        <name>a divalent metal cation</name>
        <dbReference type="ChEBI" id="CHEBI:60240"/>
    </ligand>
</feature>
<evidence type="ECO:0000256" key="3">
    <source>
        <dbReference type="ARBA" id="ARBA00004065"/>
    </source>
</evidence>
<dbReference type="NCBIfam" id="NF000595">
    <property type="entry name" value="PRK00015.1-3"/>
    <property type="match status" value="1"/>
</dbReference>
<dbReference type="GO" id="GO:0005737">
    <property type="term" value="C:cytoplasm"/>
    <property type="evidence" value="ECO:0007669"/>
    <property type="project" value="UniProtKB-SubCell"/>
</dbReference>
<dbReference type="InterPro" id="IPR012337">
    <property type="entry name" value="RNaseH-like_sf"/>
</dbReference>
<dbReference type="PANTHER" id="PTHR10954">
    <property type="entry name" value="RIBONUCLEASE H2 SUBUNIT A"/>
    <property type="match status" value="1"/>
</dbReference>
<dbReference type="OrthoDB" id="9803420at2"/>
<dbReference type="STRING" id="535712.A4Z71_02370"/>
<dbReference type="Gene3D" id="3.30.420.10">
    <property type="entry name" value="Ribonuclease H-like superfamily/Ribonuclease H"/>
    <property type="match status" value="1"/>
</dbReference>
<evidence type="ECO:0000256" key="5">
    <source>
        <dbReference type="ARBA" id="ARBA00007383"/>
    </source>
</evidence>
<evidence type="ECO:0000256" key="6">
    <source>
        <dbReference type="ARBA" id="ARBA00022490"/>
    </source>
</evidence>
<evidence type="ECO:0000313" key="15">
    <source>
        <dbReference type="EMBL" id="AOY55854.1"/>
    </source>
</evidence>
<evidence type="ECO:0000256" key="12">
    <source>
        <dbReference type="PROSITE-ProRule" id="PRU01319"/>
    </source>
</evidence>
<name>A0A1D9DYG6_9MICO</name>
<accession>A0A1D9DYG6</accession>
<organism evidence="15 16">
    <name type="scientific">Candidatus Rhodoluna planktonica</name>
    <dbReference type="NCBI Taxonomy" id="535712"/>
    <lineage>
        <taxon>Bacteria</taxon>
        <taxon>Bacillati</taxon>
        <taxon>Actinomycetota</taxon>
        <taxon>Actinomycetes</taxon>
        <taxon>Micrococcales</taxon>
        <taxon>Microbacteriaceae</taxon>
        <taxon>Luna cluster</taxon>
        <taxon>Luna-1 subcluster</taxon>
        <taxon>Rhodoluna</taxon>
    </lineage>
</organism>
<reference evidence="15 16" key="1">
    <citation type="journal article" date="2016" name="Biochim. Biophys. Acta">
        <title>Photochemical characterization of actinorhodopsin and its functional existence in the natural host.</title>
        <authorList>
            <person name="Nakamura S."/>
            <person name="Kikukawa T."/>
            <person name="Tamogami J."/>
            <person name="Kamiya M."/>
            <person name="Aizawa T."/>
            <person name="Hahn M.W."/>
            <person name="Ihara K."/>
            <person name="Kamo N."/>
            <person name="Demura M."/>
        </authorList>
    </citation>
    <scope>NUCLEOTIDE SEQUENCE [LARGE SCALE GENOMIC DNA]</scope>
    <source>
        <strain evidence="15 16">MWH-Dar1</strain>
    </source>
</reference>
<dbReference type="InterPro" id="IPR022898">
    <property type="entry name" value="RNase_HII"/>
</dbReference>
<evidence type="ECO:0000313" key="16">
    <source>
        <dbReference type="Proteomes" id="UP000243784"/>
    </source>
</evidence>
<dbReference type="PROSITE" id="PS51975">
    <property type="entry name" value="RNASE_H_2"/>
    <property type="match status" value="1"/>
</dbReference>
<comment type="similarity">
    <text evidence="5 13">Belongs to the RNase HII family.</text>
</comment>
<evidence type="ECO:0000256" key="13">
    <source>
        <dbReference type="RuleBase" id="RU003515"/>
    </source>
</evidence>
<feature type="binding site" evidence="12">
    <location>
        <position position="28"/>
    </location>
    <ligand>
        <name>a divalent metal cation</name>
        <dbReference type="ChEBI" id="CHEBI:60240"/>
    </ligand>
</feature>
<keyword evidence="6" id="KW-0963">Cytoplasm</keyword>
<dbReference type="AlphaFoldDB" id="A0A1D9DYG6"/>
<dbReference type="KEGG" id="rpla:A4Z71_02370"/>
<dbReference type="GO" id="GO:0032299">
    <property type="term" value="C:ribonuclease H2 complex"/>
    <property type="evidence" value="ECO:0007669"/>
    <property type="project" value="TreeGrafter"/>
</dbReference>
<dbReference type="GO" id="GO:0003723">
    <property type="term" value="F:RNA binding"/>
    <property type="evidence" value="ECO:0007669"/>
    <property type="project" value="UniProtKB-UniRule"/>
</dbReference>
<comment type="cofactor">
    <cofactor evidence="12">
        <name>Mn(2+)</name>
        <dbReference type="ChEBI" id="CHEBI:29035"/>
    </cofactor>
    <cofactor evidence="12">
        <name>Mg(2+)</name>
        <dbReference type="ChEBI" id="CHEBI:18420"/>
    </cofactor>
    <text evidence="12">Manganese or magnesium. Binds 1 divalent metal ion per monomer in the absence of substrate. May bind a second metal ion after substrate binding.</text>
</comment>
<keyword evidence="9 12" id="KW-0255">Endonuclease</keyword>
<evidence type="ECO:0000256" key="10">
    <source>
        <dbReference type="ARBA" id="ARBA00022801"/>
    </source>
</evidence>
<comment type="cofactor">
    <cofactor evidence="2">
        <name>Mg(2+)</name>
        <dbReference type="ChEBI" id="CHEBI:18420"/>
    </cofactor>
</comment>
<dbReference type="InterPro" id="IPR001352">
    <property type="entry name" value="RNase_HII/HIII"/>
</dbReference>
<feature type="binding site" evidence="12">
    <location>
        <position position="27"/>
    </location>
    <ligand>
        <name>a divalent metal cation</name>
        <dbReference type="ChEBI" id="CHEBI:60240"/>
    </ligand>
</feature>
<evidence type="ECO:0000256" key="8">
    <source>
        <dbReference type="ARBA" id="ARBA00022723"/>
    </source>
</evidence>
<keyword evidence="16" id="KW-1185">Reference proteome</keyword>
<sequence>MSSKTFPSLEFERSQFAGRARYLIGIDEVGRGAIAGPVAVGAAIIDLQSELPWPAGLADSKLLSERQRENLFEPVSNWSVAWGVGQVSAQEIDERGIVWALAKSAERALDQVLASPEFRSQLVSDGAAVLLDGSHNWLGESAMGLPVTVRPKADRDCVSVAAASVLAKVTRDRLMIDLAKLHPAYGFEGHKGYAAAKHIDAIQTYGPSEVHRISWLSKILAGPNLSPNE</sequence>
<comment type="function">
    <text evidence="3 13">Endonuclease that specifically degrades the RNA of RNA-DNA hybrids.</text>
</comment>
<comment type="catalytic activity">
    <reaction evidence="1 12 13">
        <text>Endonucleolytic cleavage to 5'-phosphomonoester.</text>
        <dbReference type="EC" id="3.1.26.4"/>
    </reaction>
</comment>
<keyword evidence="10 12" id="KW-0378">Hydrolase</keyword>